<sequence>FLGIRIPLIFTGGENIAASGRSSNLQGGIIRDKGDGDGTTSDTAAEPIMEKRSSRGVDDAAVGGRAWCVAASRVFLNI</sequence>
<reference evidence="2 3" key="1">
    <citation type="journal article" date="2014" name="Curr. Biol.">
        <title>The genome of the clonal raider ant Cerapachys biroi.</title>
        <authorList>
            <person name="Oxley P.R."/>
            <person name="Ji L."/>
            <person name="Fetter-Pruneda I."/>
            <person name="McKenzie S.K."/>
            <person name="Li C."/>
            <person name="Hu H."/>
            <person name="Zhang G."/>
            <person name="Kronauer D.J."/>
        </authorList>
    </citation>
    <scope>NUCLEOTIDE SEQUENCE [LARGE SCALE GENOMIC DNA]</scope>
</reference>
<dbReference type="AlphaFoldDB" id="A0A026VVD1"/>
<feature type="region of interest" description="Disordered" evidence="1">
    <location>
        <begin position="21"/>
        <end position="56"/>
    </location>
</feature>
<evidence type="ECO:0000313" key="2">
    <source>
        <dbReference type="EMBL" id="EZA47707.1"/>
    </source>
</evidence>
<organism evidence="2 3">
    <name type="scientific">Ooceraea biroi</name>
    <name type="common">Clonal raider ant</name>
    <name type="synonym">Cerapachys biroi</name>
    <dbReference type="NCBI Taxonomy" id="2015173"/>
    <lineage>
        <taxon>Eukaryota</taxon>
        <taxon>Metazoa</taxon>
        <taxon>Ecdysozoa</taxon>
        <taxon>Arthropoda</taxon>
        <taxon>Hexapoda</taxon>
        <taxon>Insecta</taxon>
        <taxon>Pterygota</taxon>
        <taxon>Neoptera</taxon>
        <taxon>Endopterygota</taxon>
        <taxon>Hymenoptera</taxon>
        <taxon>Apocrita</taxon>
        <taxon>Aculeata</taxon>
        <taxon>Formicoidea</taxon>
        <taxon>Formicidae</taxon>
        <taxon>Dorylinae</taxon>
        <taxon>Ooceraea</taxon>
    </lineage>
</organism>
<accession>A0A026VVD1</accession>
<dbReference type="EMBL" id="KK107796">
    <property type="protein sequence ID" value="EZA47707.1"/>
    <property type="molecule type" value="Genomic_DNA"/>
</dbReference>
<feature type="non-terminal residue" evidence="2">
    <location>
        <position position="1"/>
    </location>
</feature>
<evidence type="ECO:0000256" key="1">
    <source>
        <dbReference type="SAM" id="MobiDB-lite"/>
    </source>
</evidence>
<name>A0A026VVD1_OOCBI</name>
<feature type="non-terminal residue" evidence="2">
    <location>
        <position position="78"/>
    </location>
</feature>
<proteinExistence type="predicted"/>
<evidence type="ECO:0000313" key="3">
    <source>
        <dbReference type="Proteomes" id="UP000053097"/>
    </source>
</evidence>
<dbReference type="Proteomes" id="UP000053097">
    <property type="component" value="Unassembled WGS sequence"/>
</dbReference>
<gene>
    <name evidence="2" type="ORF">X777_15455</name>
</gene>
<protein>
    <submittedName>
        <fullName evidence="2">Uncharacterized protein</fullName>
    </submittedName>
</protein>
<keyword evidence="3" id="KW-1185">Reference proteome</keyword>